<reference evidence="1 2" key="1">
    <citation type="journal article" date="2020" name="Cell">
        <title>Large-Scale Comparative Analyses of Tick Genomes Elucidate Their Genetic Diversity and Vector Capacities.</title>
        <authorList>
            <consortium name="Tick Genome and Microbiome Consortium (TIGMIC)"/>
            <person name="Jia N."/>
            <person name="Wang J."/>
            <person name="Shi W."/>
            <person name="Du L."/>
            <person name="Sun Y."/>
            <person name="Zhan W."/>
            <person name="Jiang J.F."/>
            <person name="Wang Q."/>
            <person name="Zhang B."/>
            <person name="Ji P."/>
            <person name="Bell-Sakyi L."/>
            <person name="Cui X.M."/>
            <person name="Yuan T.T."/>
            <person name="Jiang B.G."/>
            <person name="Yang W.F."/>
            <person name="Lam T.T."/>
            <person name="Chang Q.C."/>
            <person name="Ding S.J."/>
            <person name="Wang X.J."/>
            <person name="Zhu J.G."/>
            <person name="Ruan X.D."/>
            <person name="Zhao L."/>
            <person name="Wei J.T."/>
            <person name="Ye R.Z."/>
            <person name="Que T.C."/>
            <person name="Du C.H."/>
            <person name="Zhou Y.H."/>
            <person name="Cheng J.X."/>
            <person name="Dai P.F."/>
            <person name="Guo W.B."/>
            <person name="Han X.H."/>
            <person name="Huang E.J."/>
            <person name="Li L.F."/>
            <person name="Wei W."/>
            <person name="Gao Y.C."/>
            <person name="Liu J.Z."/>
            <person name="Shao H.Z."/>
            <person name="Wang X."/>
            <person name="Wang C.C."/>
            <person name="Yang T.C."/>
            <person name="Huo Q.B."/>
            <person name="Li W."/>
            <person name="Chen H.Y."/>
            <person name="Chen S.E."/>
            <person name="Zhou L.G."/>
            <person name="Ni X.B."/>
            <person name="Tian J.H."/>
            <person name="Sheng Y."/>
            <person name="Liu T."/>
            <person name="Pan Y.S."/>
            <person name="Xia L.Y."/>
            <person name="Li J."/>
            <person name="Zhao F."/>
            <person name="Cao W.C."/>
        </authorList>
    </citation>
    <scope>NUCLEOTIDE SEQUENCE [LARGE SCALE GENOMIC DNA]</scope>
    <source>
        <strain evidence="1">Iper-2018</strain>
    </source>
</reference>
<proteinExistence type="predicted"/>
<comment type="caution">
    <text evidence="1">The sequence shown here is derived from an EMBL/GenBank/DDBJ whole genome shotgun (WGS) entry which is preliminary data.</text>
</comment>
<keyword evidence="2" id="KW-1185">Reference proteome</keyword>
<organism evidence="1 2">
    <name type="scientific">Ixodes persulcatus</name>
    <name type="common">Taiga tick</name>
    <dbReference type="NCBI Taxonomy" id="34615"/>
    <lineage>
        <taxon>Eukaryota</taxon>
        <taxon>Metazoa</taxon>
        <taxon>Ecdysozoa</taxon>
        <taxon>Arthropoda</taxon>
        <taxon>Chelicerata</taxon>
        <taxon>Arachnida</taxon>
        <taxon>Acari</taxon>
        <taxon>Parasitiformes</taxon>
        <taxon>Ixodida</taxon>
        <taxon>Ixodoidea</taxon>
        <taxon>Ixodidae</taxon>
        <taxon>Ixodinae</taxon>
        <taxon>Ixodes</taxon>
    </lineage>
</organism>
<sequence>MIQDVDKELSNEEITPHLRSNIKVGAVRRPGKSSTVKVTFRGKILPTHVLLGHVRHPVHPFQERPIQCLNCFGFGHERRKKLGEIQAYSKSKSVGFHVAKWALEYEKHFPEMKSTRAGSNATKEPTVTELKNSGEKDMEET</sequence>
<gene>
    <name evidence="1" type="ORF">HPB47_021413</name>
</gene>
<evidence type="ECO:0000313" key="1">
    <source>
        <dbReference type="EMBL" id="KAG0431827.1"/>
    </source>
</evidence>
<accession>A0AC60QCT8</accession>
<name>A0AC60QCT8_IXOPE</name>
<dbReference type="EMBL" id="JABSTQ010009191">
    <property type="protein sequence ID" value="KAG0431827.1"/>
    <property type="molecule type" value="Genomic_DNA"/>
</dbReference>
<evidence type="ECO:0000313" key="2">
    <source>
        <dbReference type="Proteomes" id="UP000805193"/>
    </source>
</evidence>
<dbReference type="Proteomes" id="UP000805193">
    <property type="component" value="Unassembled WGS sequence"/>
</dbReference>
<protein>
    <submittedName>
        <fullName evidence="1">Uncharacterized protein</fullName>
    </submittedName>
</protein>